<feature type="transmembrane region" description="Helical" evidence="2">
    <location>
        <begin position="31"/>
        <end position="47"/>
    </location>
</feature>
<dbReference type="Pfam" id="PF08239">
    <property type="entry name" value="SH3_3"/>
    <property type="match status" value="1"/>
</dbReference>
<evidence type="ECO:0000259" key="3">
    <source>
        <dbReference type="PROSITE" id="PS51781"/>
    </source>
</evidence>
<reference evidence="4 5" key="1">
    <citation type="submission" date="2017-09" db="EMBL/GenBank/DDBJ databases">
        <title>Depth-based differentiation of microbial function through sediment-hosted aquifers and enrichment of novel symbionts in the deep terrestrial subsurface.</title>
        <authorList>
            <person name="Probst A.J."/>
            <person name="Ladd B."/>
            <person name="Jarett J.K."/>
            <person name="Geller-Mcgrath D.E."/>
            <person name="Sieber C.M."/>
            <person name="Emerson J.B."/>
            <person name="Anantharaman K."/>
            <person name="Thomas B.C."/>
            <person name="Malmstrom R."/>
            <person name="Stieglmeier M."/>
            <person name="Klingl A."/>
            <person name="Woyke T."/>
            <person name="Ryan C.M."/>
            <person name="Banfield J.F."/>
        </authorList>
    </citation>
    <scope>NUCLEOTIDE SEQUENCE [LARGE SCALE GENOMIC DNA]</scope>
    <source>
        <strain evidence="4">CG10_big_fil_rev_8_21_14_0_10_32_10</strain>
    </source>
</reference>
<accession>A0A2H0RB64</accession>
<feature type="compositionally biased region" description="Low complexity" evidence="1">
    <location>
        <begin position="84"/>
        <end position="97"/>
    </location>
</feature>
<protein>
    <recommendedName>
        <fullName evidence="3">SH3b domain-containing protein</fullName>
    </recommendedName>
</protein>
<dbReference type="Proteomes" id="UP000230214">
    <property type="component" value="Unassembled WGS sequence"/>
</dbReference>
<dbReference type="PROSITE" id="PS51781">
    <property type="entry name" value="SH3B"/>
    <property type="match status" value="1"/>
</dbReference>
<comment type="caution">
    <text evidence="4">The sequence shown here is derived from an EMBL/GenBank/DDBJ whole genome shotgun (WGS) entry which is preliminary data.</text>
</comment>
<evidence type="ECO:0000313" key="5">
    <source>
        <dbReference type="Proteomes" id="UP000230214"/>
    </source>
</evidence>
<evidence type="ECO:0000313" key="4">
    <source>
        <dbReference type="EMBL" id="PIR43264.1"/>
    </source>
</evidence>
<organism evidence="4 5">
    <name type="scientific">candidate division WWE3 bacterium CG10_big_fil_rev_8_21_14_0_10_32_10</name>
    <dbReference type="NCBI Taxonomy" id="1975090"/>
    <lineage>
        <taxon>Bacteria</taxon>
        <taxon>Katanobacteria</taxon>
    </lineage>
</organism>
<sequence length="488" mass="51596">MEMLLSWAYYFLVIFFILWSAASIIWRWPKMGIISLLVLIALIFLGYRNQIGQWIGNTAAQAVAPQTNVSQSQLAQRESGEAQASSPSADPTATPTPVMVQMPGVPAPTQVVVQNTERAKAASVGTSGTIVANSLHVRSGPGTQYQAIGDLSGGSSFTLYQQNGDWGKISQSEERWIHLGYTSLAQSPDSGGQQVTSGAWQITYYAGATNLMRNVWVFHNPNPSAWTQVPFPNEDNPAANFIAANGVEYGMAESAFCQQGQTCDFNTPSRSYRLFTGDYSLPGVDSCTASNGQGCALAVFNVGNVTAMWRNAKFDYGFTVSGLYWNGDKLGEAVSALMSSTASKMLNMTAGYPANRGANCSIPEGCSSARLFWAVTSGNEVLVTGVTTVGASGTSVAPTKSSSEPVTVPTAVPTQASVAQSFGSEDCRHWVDEVAPNGTTCSVPSGVVVTTSSDVSVNGTLRSDAGSGNPLQVNGPSQIFCEWGCSFQ</sequence>
<keyword evidence="2" id="KW-0472">Membrane</keyword>
<dbReference type="SMART" id="SM00287">
    <property type="entry name" value="SH3b"/>
    <property type="match status" value="1"/>
</dbReference>
<dbReference type="InterPro" id="IPR003646">
    <property type="entry name" value="SH3-like_bac-type"/>
</dbReference>
<feature type="domain" description="SH3b" evidence="3">
    <location>
        <begin position="125"/>
        <end position="186"/>
    </location>
</feature>
<dbReference type="AlphaFoldDB" id="A0A2H0RB64"/>
<feature type="region of interest" description="Disordered" evidence="1">
    <location>
        <begin position="70"/>
        <end position="101"/>
    </location>
</feature>
<name>A0A2H0RB64_UNCKA</name>
<evidence type="ECO:0000256" key="2">
    <source>
        <dbReference type="SAM" id="Phobius"/>
    </source>
</evidence>
<proteinExistence type="predicted"/>
<keyword evidence="2" id="KW-1133">Transmembrane helix</keyword>
<keyword evidence="2" id="KW-0812">Transmembrane</keyword>
<feature type="transmembrane region" description="Helical" evidence="2">
    <location>
        <begin position="7"/>
        <end position="25"/>
    </location>
</feature>
<evidence type="ECO:0000256" key="1">
    <source>
        <dbReference type="SAM" id="MobiDB-lite"/>
    </source>
</evidence>
<dbReference type="Gene3D" id="2.30.30.40">
    <property type="entry name" value="SH3 Domains"/>
    <property type="match status" value="1"/>
</dbReference>
<dbReference type="EMBL" id="PCXU01000030">
    <property type="protein sequence ID" value="PIR43264.1"/>
    <property type="molecule type" value="Genomic_DNA"/>
</dbReference>
<gene>
    <name evidence="4" type="ORF">COV24_03675</name>
</gene>